<name>A0ABY2GU00_9HYPO</name>
<evidence type="ECO:0000256" key="1">
    <source>
        <dbReference type="SAM" id="MobiDB-lite"/>
    </source>
</evidence>
<dbReference type="RefSeq" id="XP_073555609.1">
    <property type="nucleotide sequence ID" value="XM_073705794.1"/>
</dbReference>
<comment type="caution">
    <text evidence="2">The sequence shown here is derived from an EMBL/GenBank/DDBJ whole genome shotgun (WGS) entry which is preliminary data.</text>
</comment>
<organism evidence="2 3">
    <name type="scientific">Trichoderma ghanense</name>
    <dbReference type="NCBI Taxonomy" id="65468"/>
    <lineage>
        <taxon>Eukaryota</taxon>
        <taxon>Fungi</taxon>
        <taxon>Dikarya</taxon>
        <taxon>Ascomycota</taxon>
        <taxon>Pezizomycotina</taxon>
        <taxon>Sordariomycetes</taxon>
        <taxon>Hypocreomycetidae</taxon>
        <taxon>Hypocreales</taxon>
        <taxon>Hypocreaceae</taxon>
        <taxon>Trichoderma</taxon>
    </lineage>
</organism>
<accession>A0ABY2GU00</accession>
<evidence type="ECO:0000313" key="3">
    <source>
        <dbReference type="Proteomes" id="UP001642720"/>
    </source>
</evidence>
<protein>
    <submittedName>
        <fullName evidence="2">Uncharacterized protein</fullName>
    </submittedName>
</protein>
<dbReference type="EMBL" id="PPTA01000014">
    <property type="protein sequence ID" value="TFA99407.1"/>
    <property type="molecule type" value="Genomic_DNA"/>
</dbReference>
<feature type="region of interest" description="Disordered" evidence="1">
    <location>
        <begin position="257"/>
        <end position="332"/>
    </location>
</feature>
<evidence type="ECO:0000313" key="2">
    <source>
        <dbReference type="EMBL" id="TFA99407.1"/>
    </source>
</evidence>
<keyword evidence="3" id="KW-1185">Reference proteome</keyword>
<proteinExistence type="predicted"/>
<gene>
    <name evidence="2" type="ORF">CCMA1212_008677</name>
</gene>
<sequence length="393" mass="40605">MHGTFQPASNTQSLSSSGCRGAKLVPMYRVDAMIATISPPHQSWPDRRYHTKTIPSRLIMAHRSMPRIVKSPPPSLPGRLPALQTNNRRQFLRHERVETLSIIGVQGCNCVQQAVSQPEKALASWLPAAAPAADAVHGERQAAPEAVAEFDVGSLVALAAVVVAVTAAGSHRGGAPTDAKSLAALAASDAGSLAAVAATAAGRVDAVTGIDAVAVAVVEMRDEADEATSALATVLIATLSTVVLVVPRFLAAAVAGKRAGAGNENGEPPENGSLHEKRGGAQTLNDRACEGGVTAAGGEDVADRERRSFRSSIADSSGDDPPSTAIGQSNGAWGRRALDPSCISLALEDEPLAAWPQGDTPRTGDKVSGYSCADCLPRRFLPLEGLSMKASII</sequence>
<reference evidence="2 3" key="1">
    <citation type="submission" date="2018-01" db="EMBL/GenBank/DDBJ databases">
        <title>Genome characterization of the sugarcane-associated fungus Trichoderma ghanense CCMA-1212 and their application in lignocelulose bioconversion.</title>
        <authorList>
            <person name="Steindorff A.S."/>
            <person name="Mendes T.D."/>
            <person name="Vilela E.S.D."/>
            <person name="Rodrigues D.S."/>
            <person name="Formighieri E.F."/>
            <person name="Melo I.S."/>
            <person name="Favaro L.C.L."/>
        </authorList>
    </citation>
    <scope>NUCLEOTIDE SEQUENCE [LARGE SCALE GENOMIC DNA]</scope>
    <source>
        <strain evidence="2 3">CCMA-1212</strain>
    </source>
</reference>
<dbReference type="GeneID" id="300580244"/>
<dbReference type="Proteomes" id="UP001642720">
    <property type="component" value="Unassembled WGS sequence"/>
</dbReference>